<evidence type="ECO:0000256" key="1">
    <source>
        <dbReference type="ARBA" id="ARBA00003689"/>
    </source>
</evidence>
<dbReference type="InterPro" id="IPR011024">
    <property type="entry name" value="G_crystallin-like"/>
</dbReference>
<comment type="similarity">
    <text evidence="2">Belongs to the beta/gamma-crystallin family.</text>
</comment>
<comment type="function">
    <text evidence="1">Crystallins are the dominant structural components of the vertebrate eye lens.</text>
</comment>
<dbReference type="AlphaFoldDB" id="A0A8C5R509"/>
<evidence type="ECO:0000259" key="6">
    <source>
        <dbReference type="PROSITE" id="PS50915"/>
    </source>
</evidence>
<dbReference type="Pfam" id="PF00030">
    <property type="entry name" value="Crystall"/>
    <property type="match status" value="2"/>
</dbReference>
<reference evidence="7" key="2">
    <citation type="submission" date="2025-09" db="UniProtKB">
        <authorList>
            <consortium name="Ensembl"/>
        </authorList>
    </citation>
    <scope>IDENTIFICATION</scope>
</reference>
<dbReference type="PROSITE" id="PS50915">
    <property type="entry name" value="CRYSTALLIN_BETA_GAMMA"/>
    <property type="match status" value="1"/>
</dbReference>
<organism evidence="7 8">
    <name type="scientific">Leptobrachium leishanense</name>
    <name type="common">Leishan spiny toad</name>
    <dbReference type="NCBI Taxonomy" id="445787"/>
    <lineage>
        <taxon>Eukaryota</taxon>
        <taxon>Metazoa</taxon>
        <taxon>Chordata</taxon>
        <taxon>Craniata</taxon>
        <taxon>Vertebrata</taxon>
        <taxon>Euteleostomi</taxon>
        <taxon>Amphibia</taxon>
        <taxon>Batrachia</taxon>
        <taxon>Anura</taxon>
        <taxon>Pelobatoidea</taxon>
        <taxon>Megophryidae</taxon>
        <taxon>Leptobrachium</taxon>
    </lineage>
</organism>
<dbReference type="InterPro" id="IPR050252">
    <property type="entry name" value="Beta/Gamma-Crystallin"/>
</dbReference>
<evidence type="ECO:0000256" key="2">
    <source>
        <dbReference type="ARBA" id="ARBA00009646"/>
    </source>
</evidence>
<evidence type="ECO:0000313" key="8">
    <source>
        <dbReference type="Proteomes" id="UP000694569"/>
    </source>
</evidence>
<dbReference type="Proteomes" id="UP000694569">
    <property type="component" value="Unplaced"/>
</dbReference>
<dbReference type="GeneTree" id="ENSGT00940000163494"/>
<dbReference type="PRINTS" id="PR01367">
    <property type="entry name" value="BGCRYSTALLIN"/>
</dbReference>
<reference evidence="7" key="1">
    <citation type="submission" date="2025-08" db="UniProtKB">
        <authorList>
            <consortium name="Ensembl"/>
        </authorList>
    </citation>
    <scope>IDENTIFICATION</scope>
</reference>
<dbReference type="GO" id="GO:0005212">
    <property type="term" value="F:structural constituent of eye lens"/>
    <property type="evidence" value="ECO:0007669"/>
    <property type="project" value="UniProtKB-KW"/>
</dbReference>
<dbReference type="Gene3D" id="2.60.20.10">
    <property type="entry name" value="Crystallins"/>
    <property type="match status" value="2"/>
</dbReference>
<dbReference type="PANTHER" id="PTHR11818:SF119">
    <property type="entry name" value="GAMMA-CRYSTALLIN D"/>
    <property type="match status" value="1"/>
</dbReference>
<feature type="domain" description="Beta/gamma crystallin 'Greek key'" evidence="6">
    <location>
        <begin position="79"/>
        <end position="121"/>
    </location>
</feature>
<evidence type="ECO:0000256" key="5">
    <source>
        <dbReference type="ARBA" id="ARBA00022737"/>
    </source>
</evidence>
<evidence type="ECO:0000256" key="4">
    <source>
        <dbReference type="ARBA" id="ARBA00022613"/>
    </source>
</evidence>
<sequence length="124" mass="14934">MGHQYYLKRGEYPDYQSWFGFNDCIRSCHSIPQHHGNYRIRLYDTEDFRGQMKEYVNDCSNINESFHVHDVLSSNVLDGYWIFYEEPGFKGKQFFLRPGEYRKYSNWGSANSRVGSIRRIVDFY</sequence>
<comment type="subunit">
    <text evidence="3">Monomer.</text>
</comment>
<proteinExistence type="inferred from homology"/>
<keyword evidence="8" id="KW-1185">Reference proteome</keyword>
<evidence type="ECO:0000313" key="7">
    <source>
        <dbReference type="Ensembl" id="ENSLLEP00000046462.1"/>
    </source>
</evidence>
<dbReference type="OrthoDB" id="8407241at2759"/>
<keyword evidence="4" id="KW-0273">Eye lens protein</keyword>
<dbReference type="Ensembl" id="ENSLLET00000048303.1">
    <property type="protein sequence ID" value="ENSLLEP00000046462.1"/>
    <property type="gene ID" value="ENSLLEG00000029459.1"/>
</dbReference>
<dbReference type="SMART" id="SM00247">
    <property type="entry name" value="XTALbg"/>
    <property type="match status" value="1"/>
</dbReference>
<dbReference type="GO" id="GO:0007601">
    <property type="term" value="P:visual perception"/>
    <property type="evidence" value="ECO:0007669"/>
    <property type="project" value="TreeGrafter"/>
</dbReference>
<dbReference type="SUPFAM" id="SSF49695">
    <property type="entry name" value="gamma-Crystallin-like"/>
    <property type="match status" value="1"/>
</dbReference>
<dbReference type="InterPro" id="IPR001064">
    <property type="entry name" value="Beta/gamma_crystallin"/>
</dbReference>
<keyword evidence="5" id="KW-0677">Repeat</keyword>
<accession>A0A8C5R509</accession>
<protein>
    <recommendedName>
        <fullName evidence="6">Beta/gamma crystallin 'Greek key' domain-containing protein</fullName>
    </recommendedName>
</protein>
<name>A0A8C5R509_9ANUR</name>
<dbReference type="PANTHER" id="PTHR11818">
    <property type="entry name" value="BETA/GAMMA CRYSTALLIN"/>
    <property type="match status" value="1"/>
</dbReference>
<evidence type="ECO:0000256" key="3">
    <source>
        <dbReference type="ARBA" id="ARBA00011245"/>
    </source>
</evidence>
<dbReference type="FunFam" id="2.60.20.10:FF:000003">
    <property type="entry name" value="Crystallin gamma S"/>
    <property type="match status" value="1"/>
</dbReference>
<dbReference type="GO" id="GO:0002088">
    <property type="term" value="P:lens development in camera-type eye"/>
    <property type="evidence" value="ECO:0007669"/>
    <property type="project" value="TreeGrafter"/>
</dbReference>